<evidence type="ECO:0000313" key="7">
    <source>
        <dbReference type="Proteomes" id="UP000015480"/>
    </source>
</evidence>
<dbReference type="Pfam" id="PF09339">
    <property type="entry name" value="HTH_IclR"/>
    <property type="match status" value="1"/>
</dbReference>
<dbReference type="InterPro" id="IPR036390">
    <property type="entry name" value="WH_DNA-bd_sf"/>
</dbReference>
<dbReference type="KEGG" id="pami:JCM7686_3351"/>
<gene>
    <name evidence="6" type="ORF">JCM7686_3351</name>
</gene>
<protein>
    <submittedName>
        <fullName evidence="6">Transcriptional regulator, IclR family</fullName>
    </submittedName>
</protein>
<dbReference type="AlphaFoldDB" id="S5YYT8"/>
<evidence type="ECO:0000256" key="1">
    <source>
        <dbReference type="ARBA" id="ARBA00023015"/>
    </source>
</evidence>
<accession>S5YYT8</accession>
<dbReference type="InterPro" id="IPR050707">
    <property type="entry name" value="HTH_MetabolicPath_Reg"/>
</dbReference>
<dbReference type="Gene3D" id="3.30.450.40">
    <property type="match status" value="1"/>
</dbReference>
<dbReference type="SMART" id="SM00346">
    <property type="entry name" value="HTH_ICLR"/>
    <property type="match status" value="1"/>
</dbReference>
<dbReference type="GO" id="GO:0003677">
    <property type="term" value="F:DNA binding"/>
    <property type="evidence" value="ECO:0007669"/>
    <property type="project" value="UniProtKB-KW"/>
</dbReference>
<keyword evidence="1" id="KW-0805">Transcription regulation</keyword>
<dbReference type="Gene3D" id="1.10.10.10">
    <property type="entry name" value="Winged helix-like DNA-binding domain superfamily/Winged helix DNA-binding domain"/>
    <property type="match status" value="1"/>
</dbReference>
<dbReference type="SUPFAM" id="SSF55781">
    <property type="entry name" value="GAF domain-like"/>
    <property type="match status" value="1"/>
</dbReference>
<dbReference type="OrthoDB" id="9807558at2"/>
<dbReference type="STRING" id="1367847.JCM7686_3351"/>
<evidence type="ECO:0000256" key="3">
    <source>
        <dbReference type="ARBA" id="ARBA00023163"/>
    </source>
</evidence>
<dbReference type="InterPro" id="IPR036388">
    <property type="entry name" value="WH-like_DNA-bd_sf"/>
</dbReference>
<dbReference type="eggNOG" id="COG1414">
    <property type="taxonomic scope" value="Bacteria"/>
</dbReference>
<name>S5YYT8_PARAH</name>
<evidence type="ECO:0000313" key="6">
    <source>
        <dbReference type="EMBL" id="AGT10386.1"/>
    </source>
</evidence>
<dbReference type="SUPFAM" id="SSF46785">
    <property type="entry name" value="Winged helix' DNA-binding domain"/>
    <property type="match status" value="1"/>
</dbReference>
<proteinExistence type="predicted"/>
<sequence>MDEFELFPDEGADAGGARRSSTIQSVSVAAGFLNILARAGTDLPLAELARRSGAGRSTAHRYMQSLVKEGLARQDPETGHYDLGAAALSIGLSALKRIEPVEIAARAMKELTRSHPMGGGVAVWTERGPVLVRWYKSPYFALNPVSLGDILPVDNSACGLVFQAFLPQPAIDMARGFQPAAFRGSIAQAARLDEIRRDHWIELTSHLLAGVTGQAAPVFDAQGELACVITTIADFTRPHEPEERRALYDIALRLRAEIARPAENPA</sequence>
<dbReference type="EMBL" id="CP006650">
    <property type="protein sequence ID" value="AGT10386.1"/>
    <property type="molecule type" value="Genomic_DNA"/>
</dbReference>
<evidence type="ECO:0000259" key="4">
    <source>
        <dbReference type="PROSITE" id="PS51077"/>
    </source>
</evidence>
<dbReference type="PROSITE" id="PS51077">
    <property type="entry name" value="HTH_ICLR"/>
    <property type="match status" value="1"/>
</dbReference>
<dbReference type="GO" id="GO:0003700">
    <property type="term" value="F:DNA-binding transcription factor activity"/>
    <property type="evidence" value="ECO:0007669"/>
    <property type="project" value="TreeGrafter"/>
</dbReference>
<keyword evidence="3" id="KW-0804">Transcription</keyword>
<feature type="domain" description="IclR-ED" evidence="5">
    <location>
        <begin position="86"/>
        <end position="266"/>
    </location>
</feature>
<feature type="domain" description="HTH iclR-type" evidence="4">
    <location>
        <begin position="23"/>
        <end position="85"/>
    </location>
</feature>
<evidence type="ECO:0000256" key="2">
    <source>
        <dbReference type="ARBA" id="ARBA00023125"/>
    </source>
</evidence>
<dbReference type="PATRIC" id="fig|1367847.3.peg.3381"/>
<dbReference type="PANTHER" id="PTHR30136:SF8">
    <property type="entry name" value="TRANSCRIPTIONAL REGULATORY PROTEIN"/>
    <property type="match status" value="1"/>
</dbReference>
<keyword evidence="7" id="KW-1185">Reference proteome</keyword>
<dbReference type="PANTHER" id="PTHR30136">
    <property type="entry name" value="HELIX-TURN-HELIX TRANSCRIPTIONAL REGULATOR, ICLR FAMILY"/>
    <property type="match status" value="1"/>
</dbReference>
<organism evidence="6 7">
    <name type="scientific">Paracoccus aminophilus JCM 7686</name>
    <dbReference type="NCBI Taxonomy" id="1367847"/>
    <lineage>
        <taxon>Bacteria</taxon>
        <taxon>Pseudomonadati</taxon>
        <taxon>Pseudomonadota</taxon>
        <taxon>Alphaproteobacteria</taxon>
        <taxon>Rhodobacterales</taxon>
        <taxon>Paracoccaceae</taxon>
        <taxon>Paracoccus</taxon>
    </lineage>
</organism>
<evidence type="ECO:0000259" key="5">
    <source>
        <dbReference type="PROSITE" id="PS51078"/>
    </source>
</evidence>
<dbReference type="GO" id="GO:0045892">
    <property type="term" value="P:negative regulation of DNA-templated transcription"/>
    <property type="evidence" value="ECO:0007669"/>
    <property type="project" value="TreeGrafter"/>
</dbReference>
<keyword evidence="2" id="KW-0238">DNA-binding</keyword>
<dbReference type="InterPro" id="IPR005471">
    <property type="entry name" value="Tscrpt_reg_IclR_N"/>
</dbReference>
<dbReference type="HOGENOM" id="CLU_062618_2_0_5"/>
<dbReference type="FunFam" id="1.10.10.10:FF:000056">
    <property type="entry name" value="IclR family transcriptional regulator"/>
    <property type="match status" value="1"/>
</dbReference>
<dbReference type="RefSeq" id="WP_020952022.1">
    <property type="nucleotide sequence ID" value="NC_022041.1"/>
</dbReference>
<dbReference type="Proteomes" id="UP000015480">
    <property type="component" value="Chromosome"/>
</dbReference>
<dbReference type="InterPro" id="IPR029016">
    <property type="entry name" value="GAF-like_dom_sf"/>
</dbReference>
<reference evidence="6 7" key="1">
    <citation type="journal article" date="2014" name="BMC Genomics">
        <title>Architecture and functions of a multipartite genome of the methylotrophic bacterium Paracoccus aminophilus JCM 7686, containing primary and secondary chromids.</title>
        <authorList>
            <person name="Dziewit L."/>
            <person name="Czarnecki J."/>
            <person name="Wibberg D."/>
            <person name="Radlinska M."/>
            <person name="Mrozek P."/>
            <person name="Szymczak M."/>
            <person name="Schluter A."/>
            <person name="Puhler A."/>
            <person name="Bartosik D."/>
        </authorList>
    </citation>
    <scope>NUCLEOTIDE SEQUENCE [LARGE SCALE GENOMIC DNA]</scope>
    <source>
        <strain evidence="6">JCM 7686</strain>
    </source>
</reference>
<dbReference type="PROSITE" id="PS51078">
    <property type="entry name" value="ICLR_ED"/>
    <property type="match status" value="1"/>
</dbReference>
<dbReference type="InterPro" id="IPR014757">
    <property type="entry name" value="Tscrpt_reg_IclR_C"/>
</dbReference>